<protein>
    <submittedName>
        <fullName evidence="1">Uncharacterized protein</fullName>
    </submittedName>
</protein>
<gene>
    <name evidence="1" type="primary">Acey_s0167.g133</name>
    <name evidence="1" type="ORF">Y032_0167g133</name>
</gene>
<proteinExistence type="predicted"/>
<evidence type="ECO:0000313" key="1">
    <source>
        <dbReference type="EMBL" id="EYB94802.1"/>
    </source>
</evidence>
<organism evidence="1 2">
    <name type="scientific">Ancylostoma ceylanicum</name>
    <dbReference type="NCBI Taxonomy" id="53326"/>
    <lineage>
        <taxon>Eukaryota</taxon>
        <taxon>Metazoa</taxon>
        <taxon>Ecdysozoa</taxon>
        <taxon>Nematoda</taxon>
        <taxon>Chromadorea</taxon>
        <taxon>Rhabditida</taxon>
        <taxon>Rhabditina</taxon>
        <taxon>Rhabditomorpha</taxon>
        <taxon>Strongyloidea</taxon>
        <taxon>Ancylostomatidae</taxon>
        <taxon>Ancylostomatinae</taxon>
        <taxon>Ancylostoma</taxon>
    </lineage>
</organism>
<dbReference type="EMBL" id="JARK01001503">
    <property type="protein sequence ID" value="EYB94802.1"/>
    <property type="molecule type" value="Genomic_DNA"/>
</dbReference>
<accession>A0A016SWK2</accession>
<reference evidence="2" key="1">
    <citation type="journal article" date="2015" name="Nat. Genet.">
        <title>The genome and transcriptome of the zoonotic hookworm Ancylostoma ceylanicum identify infection-specific gene families.</title>
        <authorList>
            <person name="Schwarz E.M."/>
            <person name="Hu Y."/>
            <person name="Antoshechkin I."/>
            <person name="Miller M.M."/>
            <person name="Sternberg P.W."/>
            <person name="Aroian R.V."/>
        </authorList>
    </citation>
    <scope>NUCLEOTIDE SEQUENCE</scope>
    <source>
        <strain evidence="2">HY135</strain>
    </source>
</reference>
<dbReference type="Proteomes" id="UP000024635">
    <property type="component" value="Unassembled WGS sequence"/>
</dbReference>
<evidence type="ECO:0000313" key="2">
    <source>
        <dbReference type="Proteomes" id="UP000024635"/>
    </source>
</evidence>
<dbReference type="AlphaFoldDB" id="A0A016SWK2"/>
<dbReference type="OrthoDB" id="1735038at2759"/>
<keyword evidence="2" id="KW-1185">Reference proteome</keyword>
<sequence length="112" mass="13185">MVIKSTSHPPARYARLELCGLTYVSISETEIVRRIRAGWNCFNRHDKFLTSRTVEMKYERALFNMCTLPAMFYGVETWMLSKAAERKLACAQRRMERFMVGVRLLNKKTNAW</sequence>
<comment type="caution">
    <text evidence="1">The sequence shown here is derived from an EMBL/GenBank/DDBJ whole genome shotgun (WGS) entry which is preliminary data.</text>
</comment>
<name>A0A016SWK2_9BILA</name>